<evidence type="ECO:0000256" key="3">
    <source>
        <dbReference type="PIRSR" id="PIRSR000390-2"/>
    </source>
</evidence>
<dbReference type="InterPro" id="IPR015422">
    <property type="entry name" value="PyrdxlP-dep_Trfase_small"/>
</dbReference>
<dbReference type="Gene3D" id="3.40.640.10">
    <property type="entry name" value="Type I PLP-dependent aspartate aminotransferase-like (Major domain)"/>
    <property type="match status" value="1"/>
</dbReference>
<keyword evidence="5" id="KW-0808">Transferase</keyword>
<dbReference type="PANTHER" id="PTHR30244:SF34">
    <property type="entry name" value="DTDP-4-AMINO-4,6-DIDEOXYGALACTOSE TRANSAMINASE"/>
    <property type="match status" value="1"/>
</dbReference>
<organism evidence="5 6">
    <name type="scientific">Candidatus Propionivibrio dominans</name>
    <dbReference type="NCBI Taxonomy" id="2954373"/>
    <lineage>
        <taxon>Bacteria</taxon>
        <taxon>Pseudomonadati</taxon>
        <taxon>Pseudomonadota</taxon>
        <taxon>Betaproteobacteria</taxon>
        <taxon>Rhodocyclales</taxon>
        <taxon>Rhodocyclaceae</taxon>
        <taxon>Propionivibrio</taxon>
    </lineage>
</organism>
<proteinExistence type="inferred from homology"/>
<protein>
    <submittedName>
        <fullName evidence="5">UDP-4-amino-4, 6-dideoxy-N-acetyl-beta-L-altrosamine transaminase</fullName>
        <ecNumber evidence="5">2.6.1.92</ecNumber>
    </submittedName>
</protein>
<accession>A0A9D7F8Z1</accession>
<gene>
    <name evidence="5" type="primary">pseC</name>
    <name evidence="5" type="ORF">IPJ48_02525</name>
</gene>
<evidence type="ECO:0000313" key="5">
    <source>
        <dbReference type="EMBL" id="MBK7422048.1"/>
    </source>
</evidence>
<dbReference type="GO" id="GO:0008483">
    <property type="term" value="F:transaminase activity"/>
    <property type="evidence" value="ECO:0007669"/>
    <property type="project" value="UniProtKB-KW"/>
</dbReference>
<dbReference type="InterPro" id="IPR015421">
    <property type="entry name" value="PyrdxlP-dep_Trfase_major"/>
</dbReference>
<dbReference type="SUPFAM" id="SSF53383">
    <property type="entry name" value="PLP-dependent transferases"/>
    <property type="match status" value="1"/>
</dbReference>
<keyword evidence="3 4" id="KW-0663">Pyridoxal phosphate</keyword>
<dbReference type="CDD" id="cd00616">
    <property type="entry name" value="AHBA_syn"/>
    <property type="match status" value="1"/>
</dbReference>
<dbReference type="InterPro" id="IPR020026">
    <property type="entry name" value="PseC"/>
</dbReference>
<feature type="modified residue" description="N6-(pyridoxal phosphate)lysine" evidence="3">
    <location>
        <position position="195"/>
    </location>
</feature>
<dbReference type="Gene3D" id="3.90.1150.10">
    <property type="entry name" value="Aspartate Aminotransferase, domain 1"/>
    <property type="match status" value="1"/>
</dbReference>
<dbReference type="NCBIfam" id="TIGR03588">
    <property type="entry name" value="PseC"/>
    <property type="match status" value="1"/>
</dbReference>
<reference evidence="5" key="1">
    <citation type="submission" date="2020-10" db="EMBL/GenBank/DDBJ databases">
        <title>Connecting structure to function with the recovery of over 1000 high-quality activated sludge metagenome-assembled genomes encoding full-length rRNA genes using long-read sequencing.</title>
        <authorList>
            <person name="Singleton C.M."/>
            <person name="Petriglieri F."/>
            <person name="Kristensen J.M."/>
            <person name="Kirkegaard R.H."/>
            <person name="Michaelsen T.Y."/>
            <person name="Andersen M.H."/>
            <person name="Karst S.M."/>
            <person name="Dueholm M.S."/>
            <person name="Nielsen P.H."/>
            <person name="Albertsen M."/>
        </authorList>
    </citation>
    <scope>NUCLEOTIDE SEQUENCE</scope>
    <source>
        <strain evidence="5">EsbW_18-Q3-R4-48_MAXAC.044</strain>
    </source>
</reference>
<feature type="active site" description="Proton acceptor" evidence="2">
    <location>
        <position position="195"/>
    </location>
</feature>
<dbReference type="GO" id="GO:0030170">
    <property type="term" value="F:pyridoxal phosphate binding"/>
    <property type="evidence" value="ECO:0007669"/>
    <property type="project" value="TreeGrafter"/>
</dbReference>
<dbReference type="Pfam" id="PF01041">
    <property type="entry name" value="DegT_DnrJ_EryC1"/>
    <property type="match status" value="1"/>
</dbReference>
<dbReference type="InterPro" id="IPR015424">
    <property type="entry name" value="PyrdxlP-dep_Trfase"/>
</dbReference>
<dbReference type="PIRSF" id="PIRSF000390">
    <property type="entry name" value="PLP_StrS"/>
    <property type="match status" value="1"/>
</dbReference>
<sequence>MSKLALEGGTPVRASMLPYARQSIDDDDRLAVDSVLRSNWLTTGPMVKEFEEAVTQYTGAAEGVAVNTGTAALHAAMWAAGVGPGDEVIVPAISFVASANCVLYVGATPVFADLSLDTLNLDPDDVQRKLTSRTRAIVVVDFAGHPCDHDALRAIADQYGLTIIEDAAHSLGATYQGRKVGTLQDITTLSFHPVKHVTTGEGGMVLTDDPGVAKRVRSFRHHGIDLDLHTRNKTNSWEYDVVDLGFNYRLPDINCALGVSQLAKSDRWLERRRAIAATYHEMLHGVPMLEVPVERADCLSAWHLYIIRLNLENISVSRSLVFSALRAENIGVNVHYVPIPWMTHYAKLGYVRGKWPVAEREYERMISLPMYPGMTDQDVADVVTAVIKVVKNYSI</sequence>
<name>A0A9D7F8Z1_9RHOO</name>
<evidence type="ECO:0000256" key="2">
    <source>
        <dbReference type="PIRSR" id="PIRSR000390-1"/>
    </source>
</evidence>
<dbReference type="EMBL" id="JADJNC010000004">
    <property type="protein sequence ID" value="MBK7422048.1"/>
    <property type="molecule type" value="Genomic_DNA"/>
</dbReference>
<dbReference type="GO" id="GO:0000271">
    <property type="term" value="P:polysaccharide biosynthetic process"/>
    <property type="evidence" value="ECO:0007669"/>
    <property type="project" value="TreeGrafter"/>
</dbReference>
<dbReference type="EC" id="2.6.1.92" evidence="5"/>
<dbReference type="AlphaFoldDB" id="A0A9D7F8Z1"/>
<evidence type="ECO:0000256" key="1">
    <source>
        <dbReference type="ARBA" id="ARBA00037999"/>
    </source>
</evidence>
<evidence type="ECO:0000256" key="4">
    <source>
        <dbReference type="RuleBase" id="RU004508"/>
    </source>
</evidence>
<evidence type="ECO:0000313" key="6">
    <source>
        <dbReference type="Proteomes" id="UP000886602"/>
    </source>
</evidence>
<dbReference type="PANTHER" id="PTHR30244">
    <property type="entry name" value="TRANSAMINASE"/>
    <property type="match status" value="1"/>
</dbReference>
<dbReference type="InterPro" id="IPR000653">
    <property type="entry name" value="DegT/StrS_aminotransferase"/>
</dbReference>
<comment type="similarity">
    <text evidence="1 4">Belongs to the DegT/DnrJ/EryC1 family.</text>
</comment>
<dbReference type="Proteomes" id="UP000886602">
    <property type="component" value="Unassembled WGS sequence"/>
</dbReference>
<comment type="caution">
    <text evidence="5">The sequence shown here is derived from an EMBL/GenBank/DDBJ whole genome shotgun (WGS) entry which is preliminary data.</text>
</comment>
<keyword evidence="5" id="KW-0032">Aminotransferase</keyword>